<dbReference type="CDD" id="cd14066">
    <property type="entry name" value="STKc_IRAK"/>
    <property type="match status" value="2"/>
</dbReference>
<dbReference type="PROSITE" id="PS50927">
    <property type="entry name" value="BULB_LECTIN"/>
    <property type="match status" value="2"/>
</dbReference>
<dbReference type="PROSITE" id="PS00108">
    <property type="entry name" value="PROTEIN_KINASE_ST"/>
    <property type="match status" value="2"/>
</dbReference>
<dbReference type="SUPFAM" id="SSF51110">
    <property type="entry name" value="alpha-D-mannose-specific plant lectins"/>
    <property type="match status" value="2"/>
</dbReference>
<feature type="domain" description="Apple" evidence="18">
    <location>
        <begin position="339"/>
        <end position="419"/>
    </location>
</feature>
<evidence type="ECO:0000313" key="20">
    <source>
        <dbReference type="Proteomes" id="UP001327560"/>
    </source>
</evidence>
<dbReference type="Gene3D" id="2.90.10.10">
    <property type="entry name" value="Bulb-type lectin domain"/>
    <property type="match status" value="1"/>
</dbReference>
<dbReference type="Proteomes" id="UP001327560">
    <property type="component" value="Chromosome 7"/>
</dbReference>
<dbReference type="GO" id="GO:0005886">
    <property type="term" value="C:plasma membrane"/>
    <property type="evidence" value="ECO:0007669"/>
    <property type="project" value="UniProtKB-SubCell"/>
</dbReference>
<dbReference type="InterPro" id="IPR008271">
    <property type="entry name" value="Ser/Thr_kinase_AS"/>
</dbReference>
<dbReference type="PANTHER" id="PTHR27002">
    <property type="entry name" value="RECEPTOR-LIKE SERINE/THREONINE-PROTEIN KINASE SD1-8"/>
    <property type="match status" value="1"/>
</dbReference>
<dbReference type="InterPro" id="IPR001480">
    <property type="entry name" value="Bulb-type_lectin_dom"/>
</dbReference>
<keyword evidence="8" id="KW-0418">Kinase</keyword>
<accession>A0AAQ3QM06</accession>
<evidence type="ECO:0000256" key="1">
    <source>
        <dbReference type="ARBA" id="ARBA00004251"/>
    </source>
</evidence>
<comment type="subcellular location">
    <subcellularLocation>
        <location evidence="1">Cell membrane</location>
        <topology evidence="1">Single-pass type I membrane protein</topology>
    </subcellularLocation>
</comment>
<dbReference type="Pfam" id="PF08276">
    <property type="entry name" value="PAN_2"/>
    <property type="match status" value="2"/>
</dbReference>
<keyword evidence="11" id="KW-0325">Glycoprotein</keyword>
<evidence type="ECO:0000313" key="19">
    <source>
        <dbReference type="EMBL" id="WOL12990.1"/>
    </source>
</evidence>
<evidence type="ECO:0000256" key="12">
    <source>
        <dbReference type="ARBA" id="ARBA00047899"/>
    </source>
</evidence>
<dbReference type="InterPro" id="IPR003609">
    <property type="entry name" value="Pan_app"/>
</dbReference>
<dbReference type="InterPro" id="IPR011009">
    <property type="entry name" value="Kinase-like_dom_sf"/>
</dbReference>
<comment type="catalytic activity">
    <reaction evidence="12">
        <text>L-threonyl-[protein] + ATP = O-phospho-L-threonyl-[protein] + ADP + H(+)</text>
        <dbReference type="Rhea" id="RHEA:46608"/>
        <dbReference type="Rhea" id="RHEA-COMP:11060"/>
        <dbReference type="Rhea" id="RHEA-COMP:11605"/>
        <dbReference type="ChEBI" id="CHEBI:15378"/>
        <dbReference type="ChEBI" id="CHEBI:30013"/>
        <dbReference type="ChEBI" id="CHEBI:30616"/>
        <dbReference type="ChEBI" id="CHEBI:61977"/>
        <dbReference type="ChEBI" id="CHEBI:456216"/>
        <dbReference type="EC" id="2.7.11.1"/>
    </reaction>
</comment>
<dbReference type="CDD" id="cd01098">
    <property type="entry name" value="PAN_AP_plant"/>
    <property type="match status" value="2"/>
</dbReference>
<dbReference type="GO" id="GO:0005524">
    <property type="term" value="F:ATP binding"/>
    <property type="evidence" value="ECO:0007669"/>
    <property type="project" value="UniProtKB-KW"/>
</dbReference>
<proteinExistence type="predicted"/>
<feature type="transmembrane region" description="Helical" evidence="14">
    <location>
        <begin position="429"/>
        <end position="451"/>
    </location>
</feature>
<dbReference type="Gene3D" id="1.10.510.10">
    <property type="entry name" value="Transferase(Phosphotransferase) domain 1"/>
    <property type="match status" value="2"/>
</dbReference>
<evidence type="ECO:0000259" key="16">
    <source>
        <dbReference type="PROSITE" id="PS50011"/>
    </source>
</evidence>
<organism evidence="19 20">
    <name type="scientific">Canna indica</name>
    <name type="common">Indian-shot</name>
    <dbReference type="NCBI Taxonomy" id="4628"/>
    <lineage>
        <taxon>Eukaryota</taxon>
        <taxon>Viridiplantae</taxon>
        <taxon>Streptophyta</taxon>
        <taxon>Embryophyta</taxon>
        <taxon>Tracheophyta</taxon>
        <taxon>Spermatophyta</taxon>
        <taxon>Magnoliopsida</taxon>
        <taxon>Liliopsida</taxon>
        <taxon>Zingiberales</taxon>
        <taxon>Cannaceae</taxon>
        <taxon>Canna</taxon>
    </lineage>
</organism>
<keyword evidence="10" id="KW-1015">Disulfide bond</keyword>
<dbReference type="EMBL" id="CP136896">
    <property type="protein sequence ID" value="WOL12990.1"/>
    <property type="molecule type" value="Genomic_DNA"/>
</dbReference>
<dbReference type="InterPro" id="IPR001245">
    <property type="entry name" value="Ser-Thr/Tyr_kinase_cat_dom"/>
</dbReference>
<keyword evidence="3" id="KW-1003">Cell membrane</keyword>
<evidence type="ECO:0000256" key="5">
    <source>
        <dbReference type="ARBA" id="ARBA00022679"/>
    </source>
</evidence>
<keyword evidence="4" id="KW-0723">Serine/threonine-protein kinase</keyword>
<dbReference type="PROSITE" id="PS50011">
    <property type="entry name" value="PROTEIN_KINASE_DOM"/>
    <property type="match status" value="2"/>
</dbReference>
<keyword evidence="20" id="KW-1185">Reference proteome</keyword>
<evidence type="ECO:0000256" key="7">
    <source>
        <dbReference type="ARBA" id="ARBA00022741"/>
    </source>
</evidence>
<feature type="signal peptide" evidence="15">
    <location>
        <begin position="1"/>
        <end position="28"/>
    </location>
</feature>
<dbReference type="Pfam" id="PF00954">
    <property type="entry name" value="S_locus_glycop"/>
    <property type="match status" value="2"/>
</dbReference>
<feature type="transmembrane region" description="Helical" evidence="14">
    <location>
        <begin position="1273"/>
        <end position="1294"/>
    </location>
</feature>
<dbReference type="SMART" id="SM00473">
    <property type="entry name" value="PAN_AP"/>
    <property type="match status" value="2"/>
</dbReference>
<dbReference type="SMART" id="SM00108">
    <property type="entry name" value="B_lectin"/>
    <property type="match status" value="2"/>
</dbReference>
<dbReference type="GO" id="GO:0048544">
    <property type="term" value="P:recognition of pollen"/>
    <property type="evidence" value="ECO:0007669"/>
    <property type="project" value="InterPro"/>
</dbReference>
<dbReference type="InterPro" id="IPR036426">
    <property type="entry name" value="Bulb-type_lectin_dom_sf"/>
</dbReference>
<dbReference type="FunFam" id="2.90.10.10:FF:000005">
    <property type="entry name" value="G-type lectin S-receptor-like serine/threonine-protein kinase"/>
    <property type="match status" value="2"/>
</dbReference>
<dbReference type="SMART" id="SM00220">
    <property type="entry name" value="S_TKc"/>
    <property type="match status" value="2"/>
</dbReference>
<evidence type="ECO:0000256" key="6">
    <source>
        <dbReference type="ARBA" id="ARBA00022729"/>
    </source>
</evidence>
<evidence type="ECO:0000256" key="10">
    <source>
        <dbReference type="ARBA" id="ARBA00023157"/>
    </source>
</evidence>
<keyword evidence="5" id="KW-0808">Transferase</keyword>
<evidence type="ECO:0000256" key="4">
    <source>
        <dbReference type="ARBA" id="ARBA00022527"/>
    </source>
</evidence>
<keyword evidence="14" id="KW-0472">Membrane</keyword>
<keyword evidence="14" id="KW-0812">Transmembrane</keyword>
<dbReference type="CDD" id="cd00028">
    <property type="entry name" value="B_lectin"/>
    <property type="match status" value="2"/>
</dbReference>
<dbReference type="InterPro" id="IPR000858">
    <property type="entry name" value="S_locus_glycoprot_dom"/>
</dbReference>
<dbReference type="FunFam" id="1.10.510.10:FF:000060">
    <property type="entry name" value="G-type lectin S-receptor-like serine/threonine-protein kinase"/>
    <property type="match status" value="2"/>
</dbReference>
<reference evidence="19 20" key="1">
    <citation type="submission" date="2023-10" db="EMBL/GenBank/DDBJ databases">
        <title>Chromosome-scale genome assembly provides insights into flower coloration mechanisms of Canna indica.</title>
        <authorList>
            <person name="Li C."/>
        </authorList>
    </citation>
    <scope>NUCLEOTIDE SEQUENCE [LARGE SCALE GENOMIC DNA]</scope>
    <source>
        <tissue evidence="19">Flower</tissue>
    </source>
</reference>
<feature type="chain" id="PRO_5042942372" description="non-specific serine/threonine protein kinase" evidence="15">
    <location>
        <begin position="29"/>
        <end position="1644"/>
    </location>
</feature>
<dbReference type="Pfam" id="PF01453">
    <property type="entry name" value="B_lectin"/>
    <property type="match status" value="2"/>
</dbReference>
<evidence type="ECO:0000256" key="14">
    <source>
        <dbReference type="SAM" id="Phobius"/>
    </source>
</evidence>
<evidence type="ECO:0000259" key="18">
    <source>
        <dbReference type="PROSITE" id="PS50948"/>
    </source>
</evidence>
<evidence type="ECO:0000256" key="13">
    <source>
        <dbReference type="ARBA" id="ARBA00048679"/>
    </source>
</evidence>
<dbReference type="Pfam" id="PF07714">
    <property type="entry name" value="PK_Tyr_Ser-Thr"/>
    <property type="match status" value="2"/>
</dbReference>
<dbReference type="PANTHER" id="PTHR27002:SF181">
    <property type="entry name" value="RECEPTOR-LIKE SERINE_THREONINE-PROTEIN KINASE"/>
    <property type="match status" value="1"/>
</dbReference>
<dbReference type="GO" id="GO:0004674">
    <property type="term" value="F:protein serine/threonine kinase activity"/>
    <property type="evidence" value="ECO:0007669"/>
    <property type="project" value="UniProtKB-KW"/>
</dbReference>
<keyword evidence="14" id="KW-1133">Transmembrane helix</keyword>
<protein>
    <recommendedName>
        <fullName evidence="2">non-specific serine/threonine protein kinase</fullName>
        <ecNumber evidence="2">2.7.11.1</ecNumber>
    </recommendedName>
</protein>
<comment type="catalytic activity">
    <reaction evidence="13">
        <text>L-seryl-[protein] + ATP = O-phospho-L-seryl-[protein] + ADP + H(+)</text>
        <dbReference type="Rhea" id="RHEA:17989"/>
        <dbReference type="Rhea" id="RHEA-COMP:9863"/>
        <dbReference type="Rhea" id="RHEA-COMP:11604"/>
        <dbReference type="ChEBI" id="CHEBI:15378"/>
        <dbReference type="ChEBI" id="CHEBI:29999"/>
        <dbReference type="ChEBI" id="CHEBI:30616"/>
        <dbReference type="ChEBI" id="CHEBI:83421"/>
        <dbReference type="ChEBI" id="CHEBI:456216"/>
        <dbReference type="EC" id="2.7.11.1"/>
    </reaction>
</comment>
<feature type="domain" description="Bulb-type lectin" evidence="17">
    <location>
        <begin position="868"/>
        <end position="988"/>
    </location>
</feature>
<evidence type="ECO:0000256" key="2">
    <source>
        <dbReference type="ARBA" id="ARBA00012513"/>
    </source>
</evidence>
<keyword evidence="9" id="KW-0067">ATP-binding</keyword>
<gene>
    <name evidence="19" type="ORF">Cni_G21759</name>
</gene>
<feature type="domain" description="Protein kinase" evidence="16">
    <location>
        <begin position="1334"/>
        <end position="1612"/>
    </location>
</feature>
<dbReference type="FunFam" id="3.30.200.20:FF:000195">
    <property type="entry name" value="G-type lectin S-receptor-like serine/threonine-protein kinase"/>
    <property type="match status" value="2"/>
</dbReference>
<evidence type="ECO:0000256" key="15">
    <source>
        <dbReference type="SAM" id="SignalP"/>
    </source>
</evidence>
<feature type="domain" description="Bulb-type lectin" evidence="17">
    <location>
        <begin position="29"/>
        <end position="149"/>
    </location>
</feature>
<dbReference type="SUPFAM" id="SSF56112">
    <property type="entry name" value="Protein kinase-like (PK-like)"/>
    <property type="match status" value="2"/>
</dbReference>
<keyword evidence="6 15" id="KW-0732">Signal</keyword>
<sequence length="1644" mass="185098">MAAVACCTKKIATLCLFSVAFLPLLCHAADTIKLGESLRDGETLISAQEIFELGFFSPGKSPNRYVGIWYRSSDSSVLWVANRQNPVKDSSGALTIDADGNLVVLDGSNTTLWSSNTSSPSDDSVAQLTDSGNLVLNKSGNLVWQSFDYPSDTYMPGMKVGLDLRTRVNQYITSWTSEDDPAPGNFSLSMDPSGSTQIFMWQGAKPRWRSGRWNGQVFIGIQNMISQYVYGFKLNNFGEEQKMYFYFEQTTGFHNRYVLTWDGIERHMTWKNDTGGWFQYWAQPLTDCEIYNQCGKNAGCTDEATPICRCLEGFLPASSDEWNNGNWTSGCVRRTALGCNGGGAGGDGFLQLQGVKLPDKSDWYGDVVDADGCRERCLMNCSCTAYAYVTGIRCLMWGLDLLDIHMFNSSGEDLFLRLAGSELENNKNWTLIIIIIVVVVVFCLCSLLLLWKFRKGIKGLVRQPKNEDTKVSVNSNTVGGSRSAIRFDPENNDEEFSELQLWSFDLVLTATKEFDESELIGQGGFGPVYKGVRPEGQEIAVKRLSRSSGQGIEEFKNEVKLISKLQHRNLVKLLGCCIHDQEKILIYEYMPNKSLDAFLYDPAKKALLNWSKRYNIIEGIARGLMYLHRDSRLRIIHRDLKASNILLDEEMNPKISDFGMARIFSRHDDESNTTRVVGTFGYMAPEYAMQGILSDRTDVYSFGVLVLEILSGKRNNTYHPVLGINLIALAWKMWDEKKVMEFVDPVMAKSCDKDEEKLLSRCMNVGLLCVQDQPSERPSMNKVVVMLESETTAAAAASLARPKQPTFTTNSYSLSETTDTSTIELKEVISRSWLFSFIKKRVKAMEMMLLLLAFILLKGPVLAHGQSEDKMNPSSSIVNGQTLVSMGKIFELGFFSPGDENKQFLGIWFKNISVKTVVWVANRDKPVEDTNGTLNLTADGNLVLFNSTGFVLWSTGTSNTINPVLQLLDTGNLVLTGGPSNSTIWQSFDHPTDTFLPGMKLGLDYRRNLEKYMTSWASPSDPSPGEYSYKIDTSGVPQFILWRGNTCIYRSGPWTGNSFTARPNMGKNNLFKFHYISNQYELSYSFEVLDPTVLAKVSFDMNGDFERLIWTKGSNAWNQYWKVPDGQCDQYAACGSNGICTTNYSPSCQCLQGFYPKSHDQWNLRQYSNGCVRRISLNCSTDGFLQLHNLKLPDTPNEISINMTLDQCMTRCLTNCSCTAYAVIEGSRCLTWSGDLLDIRTFDDGGDDVYIRLAASELEALGANSGKRKIDKIVFITVPVGTVVLICLFLLLWLKCKRKRQGKIKTSFYEINEEDELELPLFDILTIRTATNNFSDENVIGEGGFGPVYKGQLEDGPEIAVKRLSKDSVQGLHEFKTEVLLIAKLQHKNLVRLLGCCIEEEERILVYEYMQNKSLDAFIFDKFRCGLLDWKKRLDIITGIARGLLYLHHDSRLKIIHRDLKASNILLDKEMNPKISDFGTARIFKVDQIEENTKRVVGTYGYMSPEYAMEGFFSEKSDVFSFGVVVLEILSGKRSRTVSQSEPRKNLLQYAWTLWREDRCFELVDEGMGDSYPKSKVKRFIQVGLLCVQEGSNDRPTMENVVLMLSSEDVMLPEPSRVAFYKTSTLARDCTSSDELSVAKIEGR</sequence>
<name>A0AAQ3QM06_9LILI</name>
<dbReference type="FunFam" id="2.90.10.30:FF:000003">
    <property type="entry name" value="Os04g0303100 protein"/>
    <property type="match status" value="2"/>
</dbReference>
<evidence type="ECO:0000256" key="9">
    <source>
        <dbReference type="ARBA" id="ARBA00022840"/>
    </source>
</evidence>
<feature type="domain" description="Protein kinase" evidence="16">
    <location>
        <begin position="514"/>
        <end position="807"/>
    </location>
</feature>
<evidence type="ECO:0000256" key="11">
    <source>
        <dbReference type="ARBA" id="ARBA00023180"/>
    </source>
</evidence>
<dbReference type="Gene3D" id="3.30.200.20">
    <property type="entry name" value="Phosphorylase Kinase, domain 1"/>
    <property type="match status" value="2"/>
</dbReference>
<dbReference type="Gene3D" id="2.90.10.30">
    <property type="match status" value="1"/>
</dbReference>
<keyword evidence="7" id="KW-0547">Nucleotide-binding</keyword>
<dbReference type="PROSITE" id="PS50948">
    <property type="entry name" value="PAN"/>
    <property type="match status" value="2"/>
</dbReference>
<feature type="domain" description="Apple" evidence="18">
    <location>
        <begin position="1179"/>
        <end position="1254"/>
    </location>
</feature>
<evidence type="ECO:0000259" key="17">
    <source>
        <dbReference type="PROSITE" id="PS50927"/>
    </source>
</evidence>
<dbReference type="GO" id="GO:0051707">
    <property type="term" value="P:response to other organism"/>
    <property type="evidence" value="ECO:0007669"/>
    <property type="project" value="UniProtKB-ARBA"/>
</dbReference>
<dbReference type="InterPro" id="IPR000719">
    <property type="entry name" value="Prot_kinase_dom"/>
</dbReference>
<evidence type="ECO:0000256" key="3">
    <source>
        <dbReference type="ARBA" id="ARBA00022475"/>
    </source>
</evidence>
<dbReference type="EC" id="2.7.11.1" evidence="2"/>
<evidence type="ECO:0000256" key="8">
    <source>
        <dbReference type="ARBA" id="ARBA00022777"/>
    </source>
</evidence>